<evidence type="ECO:0000313" key="1">
    <source>
        <dbReference type="EMBL" id="MCI92789.1"/>
    </source>
</evidence>
<evidence type="ECO:0000313" key="2">
    <source>
        <dbReference type="Proteomes" id="UP000265520"/>
    </source>
</evidence>
<reference evidence="1 2" key="1">
    <citation type="journal article" date="2018" name="Front. Plant Sci.">
        <title>Red Clover (Trifolium pratense) and Zigzag Clover (T. medium) - A Picture of Genomic Similarities and Differences.</title>
        <authorList>
            <person name="Dluhosova J."/>
            <person name="Istvanek J."/>
            <person name="Nedelnik J."/>
            <person name="Repkova J."/>
        </authorList>
    </citation>
    <scope>NUCLEOTIDE SEQUENCE [LARGE SCALE GENOMIC DNA]</scope>
    <source>
        <strain evidence="2">cv. 10/8</strain>
        <tissue evidence="1">Leaf</tissue>
    </source>
</reference>
<organism evidence="1 2">
    <name type="scientific">Trifolium medium</name>
    <dbReference type="NCBI Taxonomy" id="97028"/>
    <lineage>
        <taxon>Eukaryota</taxon>
        <taxon>Viridiplantae</taxon>
        <taxon>Streptophyta</taxon>
        <taxon>Embryophyta</taxon>
        <taxon>Tracheophyta</taxon>
        <taxon>Spermatophyta</taxon>
        <taxon>Magnoliopsida</taxon>
        <taxon>eudicotyledons</taxon>
        <taxon>Gunneridae</taxon>
        <taxon>Pentapetalae</taxon>
        <taxon>rosids</taxon>
        <taxon>fabids</taxon>
        <taxon>Fabales</taxon>
        <taxon>Fabaceae</taxon>
        <taxon>Papilionoideae</taxon>
        <taxon>50 kb inversion clade</taxon>
        <taxon>NPAAA clade</taxon>
        <taxon>Hologalegina</taxon>
        <taxon>IRL clade</taxon>
        <taxon>Trifolieae</taxon>
        <taxon>Trifolium</taxon>
    </lineage>
</organism>
<dbReference type="AlphaFoldDB" id="A0A392VZ72"/>
<keyword evidence="2" id="KW-1185">Reference proteome</keyword>
<name>A0A392VZ72_9FABA</name>
<feature type="non-terminal residue" evidence="1">
    <location>
        <position position="1"/>
    </location>
</feature>
<comment type="caution">
    <text evidence="1">The sequence shown here is derived from an EMBL/GenBank/DDBJ whole genome shotgun (WGS) entry which is preliminary data.</text>
</comment>
<dbReference type="Proteomes" id="UP000265520">
    <property type="component" value="Unassembled WGS sequence"/>
</dbReference>
<protein>
    <submittedName>
        <fullName evidence="1">Uncharacterized protein</fullName>
    </submittedName>
</protein>
<sequence length="61" mass="6629">EWEEFGNGGIGILPSSDSLTIMESNSRTLSRRFLKLLEFSSSSSLSRVLPSSCPSTPLPLL</sequence>
<accession>A0A392VZ72</accession>
<dbReference type="EMBL" id="LXQA011310238">
    <property type="protein sequence ID" value="MCI92789.1"/>
    <property type="molecule type" value="Genomic_DNA"/>
</dbReference>
<proteinExistence type="predicted"/>